<evidence type="ECO:0000256" key="5">
    <source>
        <dbReference type="ARBA" id="ARBA00023145"/>
    </source>
</evidence>
<gene>
    <name evidence="10" type="primary">GZMK</name>
</gene>
<dbReference type="PROSITE" id="PS00134">
    <property type="entry name" value="TRYPSIN_HIS"/>
    <property type="match status" value="1"/>
</dbReference>
<name>A0A096MMZ5_PAPAN</name>
<evidence type="ECO:0000259" key="9">
    <source>
        <dbReference type="PROSITE" id="PS50240"/>
    </source>
</evidence>
<dbReference type="GO" id="GO:0002233">
    <property type="term" value="P:leukocyte chemotaxis involved in immune response"/>
    <property type="evidence" value="ECO:0007669"/>
    <property type="project" value="Ensembl"/>
</dbReference>
<dbReference type="InterPro" id="IPR033116">
    <property type="entry name" value="TRYPSIN_SER"/>
</dbReference>
<evidence type="ECO:0000313" key="10">
    <source>
        <dbReference type="Ensembl" id="ENSPANP00000000983.1"/>
    </source>
</evidence>
<keyword evidence="1 7" id="KW-0645">Protease</keyword>
<dbReference type="PRINTS" id="PR00722">
    <property type="entry name" value="CHYMOTRYPSIN"/>
</dbReference>
<protein>
    <submittedName>
        <fullName evidence="10">Granzyme K</fullName>
    </submittedName>
</protein>
<keyword evidence="3 7" id="KW-0378">Hydrolase</keyword>
<dbReference type="eggNOG" id="KOG3627">
    <property type="taxonomic scope" value="Eukaryota"/>
</dbReference>
<evidence type="ECO:0000256" key="6">
    <source>
        <dbReference type="ARBA" id="ARBA00023157"/>
    </source>
</evidence>
<dbReference type="SUPFAM" id="SSF50494">
    <property type="entry name" value="Trypsin-like serine proteases"/>
    <property type="match status" value="1"/>
</dbReference>
<reference evidence="10" key="3">
    <citation type="submission" date="2025-09" db="UniProtKB">
        <authorList>
            <consortium name="Ensembl"/>
        </authorList>
    </citation>
    <scope>IDENTIFICATION</scope>
</reference>
<dbReference type="GO" id="GO:0050729">
    <property type="term" value="P:positive regulation of inflammatory response"/>
    <property type="evidence" value="ECO:0007669"/>
    <property type="project" value="Ensembl"/>
</dbReference>
<dbReference type="Ensembl" id="ENSPANT00000023693.3">
    <property type="protein sequence ID" value="ENSPANP00000000983.1"/>
    <property type="gene ID" value="ENSPANG00000008457.3"/>
</dbReference>
<dbReference type="GO" id="GO:0038187">
    <property type="term" value="F:pattern recognition receptor activity"/>
    <property type="evidence" value="ECO:0007669"/>
    <property type="project" value="Ensembl"/>
</dbReference>
<dbReference type="PROSITE" id="PS50240">
    <property type="entry name" value="TRYPSIN_DOM"/>
    <property type="match status" value="1"/>
</dbReference>
<dbReference type="HOGENOM" id="CLU_006842_1_0_1"/>
<dbReference type="GO" id="GO:0031640">
    <property type="term" value="P:killing of cells of another organism"/>
    <property type="evidence" value="ECO:0007669"/>
    <property type="project" value="Ensembl"/>
</dbReference>
<evidence type="ECO:0000256" key="8">
    <source>
        <dbReference type="SAM" id="SignalP"/>
    </source>
</evidence>
<feature type="signal peptide" evidence="8">
    <location>
        <begin position="1"/>
        <end position="24"/>
    </location>
</feature>
<reference evidence="10" key="2">
    <citation type="submission" date="2025-08" db="UniProtKB">
        <authorList>
            <consortium name="Ensembl"/>
        </authorList>
    </citation>
    <scope>IDENTIFICATION</scope>
</reference>
<dbReference type="GO" id="GO:0106139">
    <property type="term" value="C:symbiont cell surface"/>
    <property type="evidence" value="ECO:0007669"/>
    <property type="project" value="Ensembl"/>
</dbReference>
<evidence type="ECO:0000256" key="2">
    <source>
        <dbReference type="ARBA" id="ARBA00022729"/>
    </source>
</evidence>
<dbReference type="InterPro" id="IPR001314">
    <property type="entry name" value="Peptidase_S1A"/>
</dbReference>
<dbReference type="GO" id="GO:0008228">
    <property type="term" value="P:opsonization"/>
    <property type="evidence" value="ECO:0007669"/>
    <property type="project" value="Ensembl"/>
</dbReference>
<dbReference type="InterPro" id="IPR043504">
    <property type="entry name" value="Peptidase_S1_PA_chymotrypsin"/>
</dbReference>
<keyword evidence="5" id="KW-0865">Zymogen</keyword>
<dbReference type="PROSITE" id="PS00135">
    <property type="entry name" value="TRYPSIN_SER"/>
    <property type="match status" value="1"/>
</dbReference>
<evidence type="ECO:0000313" key="11">
    <source>
        <dbReference type="Proteomes" id="UP000028761"/>
    </source>
</evidence>
<dbReference type="GeneID" id="101022091"/>
<sequence>MTKFSSFSLFFLIAGACMTPVCFNMEIIGGKEVSPHSRPFMASIQYGGHHVCGGVLIDPQWVLTAAHCQYPFTKGQSPTVVLGAHSLSKNEASKQTLEIKKFIPFPRFTSDPQSNDIMLVKLQTAAKLNKHVKLLHVRSKNYLRSGTKCEVTGWGATDPDFLRPSDTLREVTVTVLSRKLCNSQSYYNRDPFITKDMVCAGDAKGQKDSCKGDSGGPLICKGVFHAIVSGGHECGVAKKPGIYTLLNKKYQTWIKSNLAPPHTN</sequence>
<keyword evidence="2 8" id="KW-0732">Signal</keyword>
<keyword evidence="4 7" id="KW-0720">Serine protease</keyword>
<dbReference type="InterPro" id="IPR009003">
    <property type="entry name" value="Peptidase_S1_PA"/>
</dbReference>
<evidence type="ECO:0000256" key="3">
    <source>
        <dbReference type="ARBA" id="ARBA00022801"/>
    </source>
</evidence>
<dbReference type="InterPro" id="IPR001254">
    <property type="entry name" value="Trypsin_dom"/>
</dbReference>
<dbReference type="GO" id="GO:0005615">
    <property type="term" value="C:extracellular space"/>
    <property type="evidence" value="ECO:0007669"/>
    <property type="project" value="Ensembl"/>
</dbReference>
<dbReference type="MEROPS" id="S01.146"/>
<dbReference type="Gene3D" id="2.40.10.10">
    <property type="entry name" value="Trypsin-like serine proteases"/>
    <property type="match status" value="2"/>
</dbReference>
<reference evidence="10 11" key="1">
    <citation type="submission" date="2012-03" db="EMBL/GenBank/DDBJ databases">
        <title>Whole Genome Assembly of Papio anubis.</title>
        <authorList>
            <person name="Liu Y.L."/>
            <person name="Abraham K.A."/>
            <person name="Akbar H.A."/>
            <person name="Ali S.A."/>
            <person name="Anosike U.A."/>
            <person name="Aqrawi P.A."/>
            <person name="Arias F.A."/>
            <person name="Attaway T.A."/>
            <person name="Awwad R.A."/>
            <person name="Babu C.B."/>
            <person name="Bandaranaike D.B."/>
            <person name="Battles P.B."/>
            <person name="Bell A.B."/>
            <person name="Beltran B.B."/>
            <person name="Berhane-Mersha D.B."/>
            <person name="Bess C.B."/>
            <person name="Bickham C.B."/>
            <person name="Bolden T.B."/>
            <person name="Carter K.C."/>
            <person name="Chau D.C."/>
            <person name="Chavez A.C."/>
            <person name="Clerc-Blankenburg K.C."/>
            <person name="Coyle M.C."/>
            <person name="Dao M.D."/>
            <person name="Davila M.L.D."/>
            <person name="Davy-Carroll L.D."/>
            <person name="Denson S.D."/>
            <person name="Dinh H.D."/>
            <person name="Fernandez S.F."/>
            <person name="Fernando P.F."/>
            <person name="Forbes L.F."/>
            <person name="Francis C.F."/>
            <person name="Francisco L.F."/>
            <person name="Fu Q.F."/>
            <person name="Garcia-Iii R.G."/>
            <person name="Garrett T.G."/>
            <person name="Gross S.G."/>
            <person name="Gubbala S.G."/>
            <person name="Hirani K.H."/>
            <person name="Hogues M.H."/>
            <person name="Hollins B.H."/>
            <person name="Jackson L.J."/>
            <person name="Javaid M.J."/>
            <person name="Jhangiani S.J."/>
            <person name="Johnson A.J."/>
            <person name="Johnson B.J."/>
            <person name="Jones J.J."/>
            <person name="Joshi V.J."/>
            <person name="Kalu J.K."/>
            <person name="Khan N.K."/>
            <person name="Korchina V.K."/>
            <person name="Kovar C.K."/>
            <person name="Lago L.L."/>
            <person name="Lara F.L."/>
            <person name="Le T.-K.L."/>
            <person name="Lee S.L."/>
            <person name="Legall-Iii F.L."/>
            <person name="Lemon S.L."/>
            <person name="Liu J.L."/>
            <person name="Liu Y.-S.L."/>
            <person name="Liyanage D.L."/>
            <person name="Lopez J.L."/>
            <person name="Lorensuhewa L.L."/>
            <person name="Mata R.M."/>
            <person name="Mathew T.M."/>
            <person name="Mercado C.M."/>
            <person name="Mercado I.M."/>
            <person name="Morales K.M."/>
            <person name="Morgan M.M."/>
            <person name="Munidasa M.M."/>
            <person name="Ngo D.N."/>
            <person name="Nguyen L.N."/>
            <person name="Nguyen T.N."/>
            <person name="Nguyen N.N."/>
            <person name="Obregon M.O."/>
            <person name="Okwuonu G.O."/>
            <person name="Ongeri F.O."/>
            <person name="Onwere C.O."/>
            <person name="Osifeso I.O."/>
            <person name="Parra A.P."/>
            <person name="Patil S.P."/>
            <person name="Perez A.P."/>
            <person name="Perez Y.P."/>
            <person name="Pham C.P."/>
            <person name="Pu L.-L.P."/>
            <person name="Puazo M.P."/>
            <person name="Quiroz J.Q."/>
            <person name="Rouhana J.R."/>
            <person name="Ruiz M.R."/>
            <person name="Ruiz S.-J.R."/>
            <person name="Saada N.S."/>
            <person name="Santibanez J.S."/>
            <person name="Scheel M.S."/>
            <person name="Schneider B.S."/>
            <person name="Simmons D.S."/>
            <person name="Sisson I.S."/>
            <person name="Tang L.-Y.T."/>
            <person name="Thornton R.T."/>
            <person name="Tisius J.T."/>
            <person name="Toledanes G.T."/>
            <person name="Trejos Z.T."/>
            <person name="Usmani K.U."/>
            <person name="Varghese R.V."/>
            <person name="Vattathil S.V."/>
            <person name="Vee V.V."/>
            <person name="Walker D.W."/>
            <person name="Weissenberger G.W."/>
            <person name="White C.W."/>
            <person name="Williams A.W."/>
            <person name="Woodworth J.W."/>
            <person name="Wright R.W."/>
            <person name="Zhu Y.Z."/>
            <person name="Han Y.H."/>
            <person name="Newsham I.N."/>
            <person name="Nazareth L.N."/>
            <person name="Worley K.W."/>
            <person name="Muzny D.M."/>
            <person name="Rogers J.R."/>
            <person name="Gibbs R.G."/>
        </authorList>
    </citation>
    <scope>NUCLEOTIDE SEQUENCE [LARGE SCALE GENOMIC DNA]</scope>
</reference>
<keyword evidence="11" id="KW-1185">Reference proteome</keyword>
<dbReference type="Bgee" id="ENSPANG00000008457">
    <property type="expression patterns" value="Expressed in axillary lymph node and 57 other cell types or tissues"/>
</dbReference>
<dbReference type="Proteomes" id="UP000028761">
    <property type="component" value="Chromosome 5"/>
</dbReference>
<accession>A0A096MMZ5</accession>
<dbReference type="AlphaFoldDB" id="A0A096MMZ5"/>
<dbReference type="OrthoDB" id="10059102at2759"/>
<dbReference type="GO" id="GO:0160257">
    <property type="term" value="P:complement activation, GZMK pathway"/>
    <property type="evidence" value="ECO:0007669"/>
    <property type="project" value="Ensembl"/>
</dbReference>
<dbReference type="STRING" id="9555.ENSPANP00000000983"/>
<dbReference type="CTD" id="3003"/>
<dbReference type="OMA" id="KYQAWIK"/>
<dbReference type="Pfam" id="PF00089">
    <property type="entry name" value="Trypsin"/>
    <property type="match status" value="1"/>
</dbReference>
<keyword evidence="6" id="KW-1015">Disulfide bond</keyword>
<dbReference type="GO" id="GO:0031638">
    <property type="term" value="P:zymogen activation"/>
    <property type="evidence" value="ECO:0007669"/>
    <property type="project" value="Ensembl"/>
</dbReference>
<feature type="domain" description="Peptidase S1" evidence="9">
    <location>
        <begin position="27"/>
        <end position="259"/>
    </location>
</feature>
<evidence type="ECO:0000256" key="7">
    <source>
        <dbReference type="RuleBase" id="RU363034"/>
    </source>
</evidence>
<dbReference type="GO" id="GO:0005539">
    <property type="term" value="F:glycosaminoglycan binding"/>
    <property type="evidence" value="ECO:0007669"/>
    <property type="project" value="Ensembl"/>
</dbReference>
<dbReference type="GeneTree" id="ENSGT00940000161886"/>
<dbReference type="PROSITE" id="PS51257">
    <property type="entry name" value="PROKAR_LIPOPROTEIN"/>
    <property type="match status" value="1"/>
</dbReference>
<dbReference type="KEGG" id="panu:101022091"/>
<dbReference type="GO" id="GO:0004252">
    <property type="term" value="F:serine-type endopeptidase activity"/>
    <property type="evidence" value="ECO:0007669"/>
    <property type="project" value="Ensembl"/>
</dbReference>
<organism evidence="10 11">
    <name type="scientific">Papio anubis</name>
    <name type="common">Olive baboon</name>
    <dbReference type="NCBI Taxonomy" id="9555"/>
    <lineage>
        <taxon>Eukaryota</taxon>
        <taxon>Metazoa</taxon>
        <taxon>Chordata</taxon>
        <taxon>Craniata</taxon>
        <taxon>Vertebrata</taxon>
        <taxon>Euteleostomi</taxon>
        <taxon>Mammalia</taxon>
        <taxon>Eutheria</taxon>
        <taxon>Euarchontoglires</taxon>
        <taxon>Primates</taxon>
        <taxon>Haplorrhini</taxon>
        <taxon>Catarrhini</taxon>
        <taxon>Cercopithecidae</taxon>
        <taxon>Cercopithecinae</taxon>
        <taxon>Papio</taxon>
    </lineage>
</organism>
<proteinExistence type="predicted"/>
<dbReference type="RefSeq" id="XP_003899719.1">
    <property type="nucleotide sequence ID" value="XM_003899670.5"/>
</dbReference>
<dbReference type="GO" id="GO:0090200">
    <property type="term" value="P:positive regulation of release of cytochrome c from mitochondria"/>
    <property type="evidence" value="ECO:0007669"/>
    <property type="project" value="Ensembl"/>
</dbReference>
<evidence type="ECO:0000256" key="4">
    <source>
        <dbReference type="ARBA" id="ARBA00022825"/>
    </source>
</evidence>
<dbReference type="PANTHER" id="PTHR24271">
    <property type="entry name" value="KALLIKREIN-RELATED"/>
    <property type="match status" value="1"/>
</dbReference>
<dbReference type="PANTHER" id="PTHR24271:SF52">
    <property type="entry name" value="GRANZYME K"/>
    <property type="match status" value="1"/>
</dbReference>
<dbReference type="FunFam" id="2.40.10.10:FF:000120">
    <property type="entry name" value="Putative serine protease"/>
    <property type="match status" value="1"/>
</dbReference>
<dbReference type="InterPro" id="IPR018114">
    <property type="entry name" value="TRYPSIN_HIS"/>
</dbReference>
<dbReference type="SMART" id="SM00020">
    <property type="entry name" value="Tryp_SPc"/>
    <property type="match status" value="1"/>
</dbReference>
<dbReference type="CDD" id="cd00190">
    <property type="entry name" value="Tryp_SPc"/>
    <property type="match status" value="1"/>
</dbReference>
<evidence type="ECO:0000256" key="1">
    <source>
        <dbReference type="ARBA" id="ARBA00022670"/>
    </source>
</evidence>
<dbReference type="GO" id="GO:0001905">
    <property type="term" value="P:activation of membrane attack complex"/>
    <property type="evidence" value="ECO:0007669"/>
    <property type="project" value="Ensembl"/>
</dbReference>
<feature type="chain" id="PRO_5001920627" evidence="8">
    <location>
        <begin position="25"/>
        <end position="264"/>
    </location>
</feature>